<name>A0A6J4R7S2_9ACTN</name>
<feature type="non-terminal residue" evidence="2">
    <location>
        <position position="1"/>
    </location>
</feature>
<evidence type="ECO:0000256" key="1">
    <source>
        <dbReference type="SAM" id="MobiDB-lite"/>
    </source>
</evidence>
<dbReference type="EMBL" id="CADCVL010000011">
    <property type="protein sequence ID" value="CAA9463903.1"/>
    <property type="molecule type" value="Genomic_DNA"/>
</dbReference>
<reference evidence="2" key="1">
    <citation type="submission" date="2020-02" db="EMBL/GenBank/DDBJ databases">
        <authorList>
            <person name="Meier V. D."/>
        </authorList>
    </citation>
    <scope>NUCLEOTIDE SEQUENCE</scope>
    <source>
        <strain evidence="2">AVDCRST_MAG65</strain>
    </source>
</reference>
<proteinExistence type="predicted"/>
<gene>
    <name evidence="2" type="ORF">AVDCRST_MAG65-62</name>
</gene>
<organism evidence="2">
    <name type="scientific">uncultured Solirubrobacteraceae bacterium</name>
    <dbReference type="NCBI Taxonomy" id="1162706"/>
    <lineage>
        <taxon>Bacteria</taxon>
        <taxon>Bacillati</taxon>
        <taxon>Actinomycetota</taxon>
        <taxon>Thermoleophilia</taxon>
        <taxon>Solirubrobacterales</taxon>
        <taxon>Solirubrobacteraceae</taxon>
        <taxon>environmental samples</taxon>
    </lineage>
</organism>
<sequence length="28" mass="2825">DHQCLAGRRSGDGCGVRSLGGADRPRAG</sequence>
<feature type="region of interest" description="Disordered" evidence="1">
    <location>
        <begin position="1"/>
        <end position="28"/>
    </location>
</feature>
<feature type="non-terminal residue" evidence="2">
    <location>
        <position position="28"/>
    </location>
</feature>
<protein>
    <submittedName>
        <fullName evidence="2">Uncharacterized protein</fullName>
    </submittedName>
</protein>
<dbReference type="AlphaFoldDB" id="A0A6J4R7S2"/>
<accession>A0A6J4R7S2</accession>
<evidence type="ECO:0000313" key="2">
    <source>
        <dbReference type="EMBL" id="CAA9463903.1"/>
    </source>
</evidence>